<feature type="transmembrane region" description="Helical" evidence="1">
    <location>
        <begin position="266"/>
        <end position="285"/>
    </location>
</feature>
<protein>
    <recommendedName>
        <fullName evidence="2">CAAX prenyl protease 2/Lysostaphin resistance protein A-like domain-containing protein</fullName>
    </recommendedName>
</protein>
<feature type="transmembrane region" description="Helical" evidence="1">
    <location>
        <begin position="194"/>
        <end position="212"/>
    </location>
</feature>
<evidence type="ECO:0000259" key="2">
    <source>
        <dbReference type="Pfam" id="PF02517"/>
    </source>
</evidence>
<keyword evidence="1" id="KW-1133">Transmembrane helix</keyword>
<gene>
    <name evidence="3" type="ORF">AN964_24800</name>
</gene>
<keyword evidence="1" id="KW-0812">Transmembrane</keyword>
<organism evidence="3 4">
    <name type="scientific">Heyndrickxia shackletonii</name>
    <dbReference type="NCBI Taxonomy" id="157838"/>
    <lineage>
        <taxon>Bacteria</taxon>
        <taxon>Bacillati</taxon>
        <taxon>Bacillota</taxon>
        <taxon>Bacilli</taxon>
        <taxon>Bacillales</taxon>
        <taxon>Bacillaceae</taxon>
        <taxon>Heyndrickxia</taxon>
    </lineage>
</organism>
<dbReference type="OrthoDB" id="324900at2"/>
<evidence type="ECO:0000256" key="1">
    <source>
        <dbReference type="SAM" id="Phobius"/>
    </source>
</evidence>
<dbReference type="EMBL" id="LJJC01000015">
    <property type="protein sequence ID" value="KQL50839.1"/>
    <property type="molecule type" value="Genomic_DNA"/>
</dbReference>
<dbReference type="Proteomes" id="UP000051888">
    <property type="component" value="Unassembled WGS sequence"/>
</dbReference>
<dbReference type="AlphaFoldDB" id="A0A0Q3WSH5"/>
<dbReference type="RefSeq" id="WP_055742447.1">
    <property type="nucleotide sequence ID" value="NZ_JAAIWL010000067.1"/>
</dbReference>
<dbReference type="STRING" id="157838.AN964_24800"/>
<dbReference type="GO" id="GO:0080120">
    <property type="term" value="P:CAAX-box protein maturation"/>
    <property type="evidence" value="ECO:0007669"/>
    <property type="project" value="UniProtKB-ARBA"/>
</dbReference>
<dbReference type="InterPro" id="IPR003675">
    <property type="entry name" value="Rce1/LyrA-like_dom"/>
</dbReference>
<sequence>MEVKSKARLIASIIYKLVVSIVLMLVLTTILSIPAVIYVIATSDAPLESISNFSLDDPVTGLLSGAASFCGVLLTVLIMTKFKKLAMKNMGWTDFWKRKRELIFGLILGFASITAVFLILLATGQIYFDHVHWSFSWSLLLGLITFIFVALNEELFFRGYIISILKPTHSKIIMYIVSAVIFSCAHILNDNVKILGLINIVLIGLLFAYMFLKTNRLWMSVGYHLTWNFFQGNVWGFHVSGTNTSSILQPEIRDTILTGGGFGPEAGLLTTIVIVAGFFVTKFFLKTEKVELEEEI</sequence>
<evidence type="ECO:0000313" key="4">
    <source>
        <dbReference type="Proteomes" id="UP000051888"/>
    </source>
</evidence>
<evidence type="ECO:0000313" key="3">
    <source>
        <dbReference type="EMBL" id="KQL50839.1"/>
    </source>
</evidence>
<proteinExistence type="predicted"/>
<feature type="transmembrane region" description="Helical" evidence="1">
    <location>
        <begin position="102"/>
        <end position="128"/>
    </location>
</feature>
<reference evidence="3 4" key="1">
    <citation type="submission" date="2015-09" db="EMBL/GenBank/DDBJ databases">
        <title>Genome sequencing project for genomic taxonomy and phylogenomics of Bacillus-like bacteria.</title>
        <authorList>
            <person name="Liu B."/>
            <person name="Wang J."/>
            <person name="Zhu Y."/>
            <person name="Liu G."/>
            <person name="Chen Q."/>
            <person name="Chen Z."/>
            <person name="Lan J."/>
            <person name="Che J."/>
            <person name="Ge C."/>
            <person name="Shi H."/>
            <person name="Pan Z."/>
            <person name="Liu X."/>
        </authorList>
    </citation>
    <scope>NUCLEOTIDE SEQUENCE [LARGE SCALE GENOMIC DNA]</scope>
    <source>
        <strain evidence="3 4">LMG 18435</strain>
    </source>
</reference>
<dbReference type="GO" id="GO:0004175">
    <property type="term" value="F:endopeptidase activity"/>
    <property type="evidence" value="ECO:0007669"/>
    <property type="project" value="UniProtKB-ARBA"/>
</dbReference>
<feature type="domain" description="CAAX prenyl protease 2/Lysostaphin resistance protein A-like" evidence="2">
    <location>
        <begin position="136"/>
        <end position="230"/>
    </location>
</feature>
<feature type="transmembrane region" description="Helical" evidence="1">
    <location>
        <begin position="134"/>
        <end position="151"/>
    </location>
</feature>
<dbReference type="PANTHER" id="PTHR39430">
    <property type="entry name" value="MEMBRANE-ASSOCIATED PROTEASE-RELATED"/>
    <property type="match status" value="1"/>
</dbReference>
<dbReference type="PATRIC" id="fig|157838.3.peg.5459"/>
<feature type="transmembrane region" description="Helical" evidence="1">
    <location>
        <begin position="172"/>
        <end position="188"/>
    </location>
</feature>
<dbReference type="Pfam" id="PF02517">
    <property type="entry name" value="Rce1-like"/>
    <property type="match status" value="1"/>
</dbReference>
<keyword evidence="1" id="KW-0472">Membrane</keyword>
<keyword evidence="4" id="KW-1185">Reference proteome</keyword>
<accession>A0A0Q3WSH5</accession>
<dbReference type="PANTHER" id="PTHR39430:SF1">
    <property type="entry name" value="PROTEASE"/>
    <property type="match status" value="1"/>
</dbReference>
<name>A0A0Q3WSH5_9BACI</name>
<feature type="transmembrane region" description="Helical" evidence="1">
    <location>
        <begin position="61"/>
        <end position="82"/>
    </location>
</feature>
<feature type="transmembrane region" description="Helical" evidence="1">
    <location>
        <begin position="12"/>
        <end position="41"/>
    </location>
</feature>
<comment type="caution">
    <text evidence="3">The sequence shown here is derived from an EMBL/GenBank/DDBJ whole genome shotgun (WGS) entry which is preliminary data.</text>
</comment>